<gene>
    <name evidence="2" type="ORF">SAMN05444002_3991</name>
</gene>
<proteinExistence type="predicted"/>
<dbReference type="AlphaFoldDB" id="A0A1N6IK39"/>
<keyword evidence="1" id="KW-0732">Signal</keyword>
<evidence type="ECO:0000256" key="1">
    <source>
        <dbReference type="SAM" id="SignalP"/>
    </source>
</evidence>
<organism evidence="2 3">
    <name type="scientific">Vannielia litorea</name>
    <dbReference type="NCBI Taxonomy" id="1217970"/>
    <lineage>
        <taxon>Bacteria</taxon>
        <taxon>Pseudomonadati</taxon>
        <taxon>Pseudomonadota</taxon>
        <taxon>Alphaproteobacteria</taxon>
        <taxon>Rhodobacterales</taxon>
        <taxon>Paracoccaceae</taxon>
        <taxon>Vannielia</taxon>
    </lineage>
</organism>
<dbReference type="STRING" id="1217970.SAMN05444002_3991"/>
<evidence type="ECO:0000313" key="2">
    <source>
        <dbReference type="EMBL" id="SIO32361.1"/>
    </source>
</evidence>
<accession>A0A1N6IK39</accession>
<evidence type="ECO:0000313" key="3">
    <source>
        <dbReference type="Proteomes" id="UP000184932"/>
    </source>
</evidence>
<feature type="chain" id="PRO_5012500910" evidence="1">
    <location>
        <begin position="20"/>
        <end position="125"/>
    </location>
</feature>
<keyword evidence="3" id="KW-1185">Reference proteome</keyword>
<feature type="signal peptide" evidence="1">
    <location>
        <begin position="1"/>
        <end position="19"/>
    </location>
</feature>
<reference evidence="3" key="1">
    <citation type="submission" date="2016-11" db="EMBL/GenBank/DDBJ databases">
        <authorList>
            <person name="Varghese N."/>
            <person name="Submissions S."/>
        </authorList>
    </citation>
    <scope>NUCLEOTIDE SEQUENCE [LARGE SCALE GENOMIC DNA]</scope>
    <source>
        <strain evidence="3">DSM 29440</strain>
    </source>
</reference>
<dbReference type="RefSeq" id="WP_074258131.1">
    <property type="nucleotide sequence ID" value="NZ_FSRL01000002.1"/>
</dbReference>
<protein>
    <submittedName>
        <fullName evidence="2">Uncharacterized protein</fullName>
    </submittedName>
</protein>
<name>A0A1N6IK39_9RHOB</name>
<dbReference type="EMBL" id="FSRL01000002">
    <property type="protein sequence ID" value="SIO32361.1"/>
    <property type="molecule type" value="Genomic_DNA"/>
</dbReference>
<dbReference type="Proteomes" id="UP000184932">
    <property type="component" value="Unassembled WGS sequence"/>
</dbReference>
<dbReference type="OrthoDB" id="7689689at2"/>
<sequence>MIRVAALSAMLAACSPVSSGEPVLAFAAGADVVLATAGDIESVAIMESFPPGLSIGISPDLSERLGGLTAAHVGEEVVLSICDEEVARPRIAEPIQGRNVVISQVAPEKAEGFAAVLGGEASCPG</sequence>